<dbReference type="Pfam" id="PF01497">
    <property type="entry name" value="Peripla_BP_2"/>
    <property type="match status" value="1"/>
</dbReference>
<keyword evidence="3" id="KW-1185">Reference proteome</keyword>
<evidence type="ECO:0000313" key="2">
    <source>
        <dbReference type="EMBL" id="TDU31543.1"/>
    </source>
</evidence>
<organism evidence="2 3">
    <name type="scientific">Panacagrimonas perspica</name>
    <dbReference type="NCBI Taxonomy" id="381431"/>
    <lineage>
        <taxon>Bacteria</taxon>
        <taxon>Pseudomonadati</taxon>
        <taxon>Pseudomonadota</taxon>
        <taxon>Gammaproteobacteria</taxon>
        <taxon>Nevskiales</taxon>
        <taxon>Nevskiaceae</taxon>
        <taxon>Panacagrimonas</taxon>
    </lineage>
</organism>
<proteinExistence type="predicted"/>
<dbReference type="EMBL" id="SOBT01000008">
    <property type="protein sequence ID" value="TDU31543.1"/>
    <property type="molecule type" value="Genomic_DNA"/>
</dbReference>
<sequence length="257" mass="28103">MRVVSHTCSNTEIVCALGCAHMLVGVDEDSDFPVAVVEPLPKLGRDLSLDVPRVQELKPDLVLTSLTLPGHEKIVAELEAVGLRSLVCEPLTLEDVYGDIARIADALGVPERGGALIASMRAEMPPITPAADAPRVLIEWWPKPVIAPTRDSWASDLIELAGGVNPWRSLEGKSKPLTDEQILEQHPDIVVMAWCGVPLQNYRADIVRRRPGWEAVPAVRDDRIHAVTEAFLGRPGPRLVDGYRALRTLIEDARGPH</sequence>
<dbReference type="InterPro" id="IPR051030">
    <property type="entry name" value="Vitamin_B12-ABC_binding"/>
</dbReference>
<feature type="domain" description="Fe/B12 periplasmic-binding" evidence="1">
    <location>
        <begin position="2"/>
        <end position="257"/>
    </location>
</feature>
<name>A0A4S3K542_9GAMM</name>
<dbReference type="PANTHER" id="PTHR42860">
    <property type="entry name" value="VITAMIN B12-BINDING PROTEIN"/>
    <property type="match status" value="1"/>
</dbReference>
<evidence type="ECO:0000313" key="3">
    <source>
        <dbReference type="Proteomes" id="UP000295341"/>
    </source>
</evidence>
<dbReference type="InterPro" id="IPR002491">
    <property type="entry name" value="ABC_transptr_periplasmic_BD"/>
</dbReference>
<dbReference type="OrthoDB" id="9775594at2"/>
<protein>
    <submittedName>
        <fullName evidence="2">Iron complex transport system substrate-binding protein</fullName>
    </submittedName>
</protein>
<dbReference type="PANTHER" id="PTHR42860:SF2">
    <property type="entry name" value="BLL4160 PROTEIN"/>
    <property type="match status" value="1"/>
</dbReference>
<gene>
    <name evidence="2" type="ORF">DFR24_0913</name>
</gene>
<dbReference type="AlphaFoldDB" id="A0A4S3K542"/>
<evidence type="ECO:0000259" key="1">
    <source>
        <dbReference type="PROSITE" id="PS50983"/>
    </source>
</evidence>
<accession>A0A4S3K542</accession>
<dbReference type="Gene3D" id="3.40.50.1980">
    <property type="entry name" value="Nitrogenase molybdenum iron protein domain"/>
    <property type="match status" value="2"/>
</dbReference>
<dbReference type="RefSeq" id="WP_133880117.1">
    <property type="nucleotide sequence ID" value="NZ_MWIN01000012.1"/>
</dbReference>
<dbReference type="Proteomes" id="UP000295341">
    <property type="component" value="Unassembled WGS sequence"/>
</dbReference>
<dbReference type="PROSITE" id="PS50983">
    <property type="entry name" value="FE_B12_PBP"/>
    <property type="match status" value="1"/>
</dbReference>
<reference evidence="2 3" key="1">
    <citation type="submission" date="2019-03" db="EMBL/GenBank/DDBJ databases">
        <title>Genomic Encyclopedia of Type Strains, Phase IV (KMG-IV): sequencing the most valuable type-strain genomes for metagenomic binning, comparative biology and taxonomic classification.</title>
        <authorList>
            <person name="Goeker M."/>
        </authorList>
    </citation>
    <scope>NUCLEOTIDE SEQUENCE [LARGE SCALE GENOMIC DNA]</scope>
    <source>
        <strain evidence="2 3">DSM 26377</strain>
    </source>
</reference>
<comment type="caution">
    <text evidence="2">The sequence shown here is derived from an EMBL/GenBank/DDBJ whole genome shotgun (WGS) entry which is preliminary data.</text>
</comment>
<dbReference type="SUPFAM" id="SSF53807">
    <property type="entry name" value="Helical backbone' metal receptor"/>
    <property type="match status" value="1"/>
</dbReference>